<sequence>MAILNPTIEQVKASVDAALEAANASLRALNKNIWSNPETAYEEHKAHDAICDFLEAKGFTVTRHAFGLDTSFEARSGSGGRLVNFNAEYDALPDIGHACGHNLITTSSVAAFLALSAVLKQYNIPGRTQLLGTPAEENGGGKAKLIDAGAYNGVDISLMAHAGPKVLFPGVVSDGCAGVLMNARKEIHCEFTGISAHAGGNPWDGVNALDALVSAYNNMAMLRQQMKPDERVHCAFLDTPKVANVIPAFTKAYWQIRSPSLKGLNSLMSRARKCIEAGASASGCEVKIVEKELYADIKINDTLCALYQTHMGTYGRNVLKSHEKVLTGSSDIGNVSYIMPTLHTMFAIPETDNSFPHHPTFAAAAGTDGAHEEALVVGKSLGMIGWEMITNDALFEQARSQWQKSVKE</sequence>
<evidence type="ECO:0000256" key="1">
    <source>
        <dbReference type="ARBA" id="ARBA00006247"/>
    </source>
</evidence>
<dbReference type="Gene3D" id="3.30.70.360">
    <property type="match status" value="1"/>
</dbReference>
<gene>
    <name evidence="4" type="ORF">ASPSYDRAFT_92949</name>
</gene>
<evidence type="ECO:0000313" key="5">
    <source>
        <dbReference type="Proteomes" id="UP000184356"/>
    </source>
</evidence>
<dbReference type="GeneID" id="63768828"/>
<dbReference type="PANTHER" id="PTHR30575:SF8">
    <property type="entry name" value="PEPTIDASE M20 DOMAIN-CONTAINING PROTEIN 2"/>
    <property type="match status" value="1"/>
</dbReference>
<dbReference type="InterPro" id="IPR011650">
    <property type="entry name" value="Peptidase_M20_dimer"/>
</dbReference>
<dbReference type="OrthoDB" id="6119954at2759"/>
<proteinExistence type="inferred from homology"/>
<name>A0A1L9T6J9_9EURO</name>
<dbReference type="InterPro" id="IPR052030">
    <property type="entry name" value="Peptidase_M20/M20A_hydrolases"/>
</dbReference>
<dbReference type="PIRSF" id="PIRSF037226">
    <property type="entry name" value="Amidohydrolase_ACY1L2_prd"/>
    <property type="match status" value="1"/>
</dbReference>
<evidence type="ECO:0000259" key="3">
    <source>
        <dbReference type="Pfam" id="PF07687"/>
    </source>
</evidence>
<dbReference type="InterPro" id="IPR017439">
    <property type="entry name" value="Amidohydrolase"/>
</dbReference>
<dbReference type="RefSeq" id="XP_040698719.1">
    <property type="nucleotide sequence ID" value="XM_040852755.1"/>
</dbReference>
<dbReference type="NCBIfam" id="TIGR01891">
    <property type="entry name" value="amidohydrolases"/>
    <property type="match status" value="1"/>
</dbReference>
<dbReference type="Proteomes" id="UP000184356">
    <property type="component" value="Unassembled WGS sequence"/>
</dbReference>
<organism evidence="4 5">
    <name type="scientific">Aspergillus sydowii CBS 593.65</name>
    <dbReference type="NCBI Taxonomy" id="1036612"/>
    <lineage>
        <taxon>Eukaryota</taxon>
        <taxon>Fungi</taxon>
        <taxon>Dikarya</taxon>
        <taxon>Ascomycota</taxon>
        <taxon>Pezizomycotina</taxon>
        <taxon>Eurotiomycetes</taxon>
        <taxon>Eurotiomycetidae</taxon>
        <taxon>Eurotiales</taxon>
        <taxon>Aspergillaceae</taxon>
        <taxon>Aspergillus</taxon>
        <taxon>Aspergillus subgen. Nidulantes</taxon>
    </lineage>
</organism>
<keyword evidence="5" id="KW-1185">Reference proteome</keyword>
<dbReference type="AlphaFoldDB" id="A0A1L9T6J9"/>
<comment type="similarity">
    <text evidence="1 2">Belongs to the peptidase M20A family.</text>
</comment>
<dbReference type="CDD" id="cd05672">
    <property type="entry name" value="M20_ACY1L2-like"/>
    <property type="match status" value="1"/>
</dbReference>
<dbReference type="SUPFAM" id="SSF55031">
    <property type="entry name" value="Bacterial exopeptidase dimerisation domain"/>
    <property type="match status" value="1"/>
</dbReference>
<evidence type="ECO:0000256" key="2">
    <source>
        <dbReference type="PIRNR" id="PIRNR037226"/>
    </source>
</evidence>
<dbReference type="STRING" id="1036612.A0A1L9T6J9"/>
<dbReference type="VEuPathDB" id="FungiDB:ASPSYDRAFT_92949"/>
<feature type="domain" description="Peptidase M20 dimerisation" evidence="3">
    <location>
        <begin position="186"/>
        <end position="277"/>
    </location>
</feature>
<dbReference type="Gene3D" id="3.40.630.10">
    <property type="entry name" value="Zn peptidases"/>
    <property type="match status" value="1"/>
</dbReference>
<dbReference type="InterPro" id="IPR017144">
    <property type="entry name" value="Xaa-Arg_dipeptidase"/>
</dbReference>
<dbReference type="Pfam" id="PF01546">
    <property type="entry name" value="Peptidase_M20"/>
    <property type="match status" value="1"/>
</dbReference>
<dbReference type="InterPro" id="IPR002933">
    <property type="entry name" value="Peptidase_M20"/>
</dbReference>
<dbReference type="Pfam" id="PF07687">
    <property type="entry name" value="M20_dimer"/>
    <property type="match status" value="1"/>
</dbReference>
<protein>
    <recommendedName>
        <fullName evidence="2">Peptidase M20 domain-containing protein 2</fullName>
    </recommendedName>
</protein>
<dbReference type="SUPFAM" id="SSF53187">
    <property type="entry name" value="Zn-dependent exopeptidases"/>
    <property type="match status" value="1"/>
</dbReference>
<accession>A0A1L9T6J9</accession>
<dbReference type="InterPro" id="IPR036264">
    <property type="entry name" value="Bact_exopeptidase_dim_dom"/>
</dbReference>
<dbReference type="FunFam" id="3.30.70.360:FF:000004">
    <property type="entry name" value="Peptidase M20 domain-containing protein 2"/>
    <property type="match status" value="1"/>
</dbReference>
<evidence type="ECO:0000313" key="4">
    <source>
        <dbReference type="EMBL" id="OJJ54913.1"/>
    </source>
</evidence>
<dbReference type="GO" id="GO:0016805">
    <property type="term" value="F:dipeptidase activity"/>
    <property type="evidence" value="ECO:0007669"/>
    <property type="project" value="InterPro"/>
</dbReference>
<dbReference type="EMBL" id="KV878593">
    <property type="protein sequence ID" value="OJJ54913.1"/>
    <property type="molecule type" value="Genomic_DNA"/>
</dbReference>
<reference evidence="5" key="1">
    <citation type="journal article" date="2017" name="Genome Biol.">
        <title>Comparative genomics reveals high biological diversity and specific adaptations in the industrially and medically important fungal genus Aspergillus.</title>
        <authorList>
            <person name="de Vries R.P."/>
            <person name="Riley R."/>
            <person name="Wiebenga A."/>
            <person name="Aguilar-Osorio G."/>
            <person name="Amillis S."/>
            <person name="Uchima C.A."/>
            <person name="Anderluh G."/>
            <person name="Asadollahi M."/>
            <person name="Askin M."/>
            <person name="Barry K."/>
            <person name="Battaglia E."/>
            <person name="Bayram O."/>
            <person name="Benocci T."/>
            <person name="Braus-Stromeyer S.A."/>
            <person name="Caldana C."/>
            <person name="Canovas D."/>
            <person name="Cerqueira G.C."/>
            <person name="Chen F."/>
            <person name="Chen W."/>
            <person name="Choi C."/>
            <person name="Clum A."/>
            <person name="Dos Santos R.A."/>
            <person name="Damasio A.R."/>
            <person name="Diallinas G."/>
            <person name="Emri T."/>
            <person name="Fekete E."/>
            <person name="Flipphi M."/>
            <person name="Freyberg S."/>
            <person name="Gallo A."/>
            <person name="Gournas C."/>
            <person name="Habgood R."/>
            <person name="Hainaut M."/>
            <person name="Harispe M.L."/>
            <person name="Henrissat B."/>
            <person name="Hilden K.S."/>
            <person name="Hope R."/>
            <person name="Hossain A."/>
            <person name="Karabika E."/>
            <person name="Karaffa L."/>
            <person name="Karanyi Z."/>
            <person name="Krasevec N."/>
            <person name="Kuo A."/>
            <person name="Kusch H."/>
            <person name="LaButti K."/>
            <person name="Lagendijk E.L."/>
            <person name="Lapidus A."/>
            <person name="Levasseur A."/>
            <person name="Lindquist E."/>
            <person name="Lipzen A."/>
            <person name="Logrieco A.F."/>
            <person name="MacCabe A."/>
            <person name="Maekelae M.R."/>
            <person name="Malavazi I."/>
            <person name="Melin P."/>
            <person name="Meyer V."/>
            <person name="Mielnichuk N."/>
            <person name="Miskei M."/>
            <person name="Molnar A.P."/>
            <person name="Mule G."/>
            <person name="Ngan C.Y."/>
            <person name="Orejas M."/>
            <person name="Orosz E."/>
            <person name="Ouedraogo J.P."/>
            <person name="Overkamp K.M."/>
            <person name="Park H.-S."/>
            <person name="Perrone G."/>
            <person name="Piumi F."/>
            <person name="Punt P.J."/>
            <person name="Ram A.F."/>
            <person name="Ramon A."/>
            <person name="Rauscher S."/>
            <person name="Record E."/>
            <person name="Riano-Pachon D.M."/>
            <person name="Robert V."/>
            <person name="Roehrig J."/>
            <person name="Ruller R."/>
            <person name="Salamov A."/>
            <person name="Salih N.S."/>
            <person name="Samson R.A."/>
            <person name="Sandor E."/>
            <person name="Sanguinetti M."/>
            <person name="Schuetze T."/>
            <person name="Sepcic K."/>
            <person name="Shelest E."/>
            <person name="Sherlock G."/>
            <person name="Sophianopoulou V."/>
            <person name="Squina F.M."/>
            <person name="Sun H."/>
            <person name="Susca A."/>
            <person name="Todd R.B."/>
            <person name="Tsang A."/>
            <person name="Unkles S.E."/>
            <person name="van de Wiele N."/>
            <person name="van Rossen-Uffink D."/>
            <person name="Oliveira J.V."/>
            <person name="Vesth T.C."/>
            <person name="Visser J."/>
            <person name="Yu J.-H."/>
            <person name="Zhou M."/>
            <person name="Andersen M.R."/>
            <person name="Archer D.B."/>
            <person name="Baker S.E."/>
            <person name="Benoit I."/>
            <person name="Brakhage A.A."/>
            <person name="Braus G.H."/>
            <person name="Fischer R."/>
            <person name="Frisvad J.C."/>
            <person name="Goldman G.H."/>
            <person name="Houbraken J."/>
            <person name="Oakley B."/>
            <person name="Pocsi I."/>
            <person name="Scazzocchio C."/>
            <person name="Seiboth B."/>
            <person name="vanKuyk P.A."/>
            <person name="Wortman J."/>
            <person name="Dyer P.S."/>
            <person name="Grigoriev I.V."/>
        </authorList>
    </citation>
    <scope>NUCLEOTIDE SEQUENCE [LARGE SCALE GENOMIC DNA]</scope>
    <source>
        <strain evidence="5">CBS 593.65</strain>
    </source>
</reference>
<dbReference type="PANTHER" id="PTHR30575">
    <property type="entry name" value="PEPTIDASE M20"/>
    <property type="match status" value="1"/>
</dbReference>